<dbReference type="AlphaFoldDB" id="A0AAD7GWF4"/>
<name>A0AAD7GWF4_MYCRO</name>
<dbReference type="EMBL" id="JARKIE010000006">
    <property type="protein sequence ID" value="KAJ7706705.1"/>
    <property type="molecule type" value="Genomic_DNA"/>
</dbReference>
<keyword evidence="2" id="KW-1185">Reference proteome</keyword>
<accession>A0AAD7GWF4</accession>
<reference evidence="1" key="1">
    <citation type="submission" date="2023-03" db="EMBL/GenBank/DDBJ databases">
        <title>Massive genome expansion in bonnet fungi (Mycena s.s.) driven by repeated elements and novel gene families across ecological guilds.</title>
        <authorList>
            <consortium name="Lawrence Berkeley National Laboratory"/>
            <person name="Harder C.B."/>
            <person name="Miyauchi S."/>
            <person name="Viragh M."/>
            <person name="Kuo A."/>
            <person name="Thoen E."/>
            <person name="Andreopoulos B."/>
            <person name="Lu D."/>
            <person name="Skrede I."/>
            <person name="Drula E."/>
            <person name="Henrissat B."/>
            <person name="Morin E."/>
            <person name="Kohler A."/>
            <person name="Barry K."/>
            <person name="LaButti K."/>
            <person name="Morin E."/>
            <person name="Salamov A."/>
            <person name="Lipzen A."/>
            <person name="Mereny Z."/>
            <person name="Hegedus B."/>
            <person name="Baldrian P."/>
            <person name="Stursova M."/>
            <person name="Weitz H."/>
            <person name="Taylor A."/>
            <person name="Grigoriev I.V."/>
            <person name="Nagy L.G."/>
            <person name="Martin F."/>
            <person name="Kauserud H."/>
        </authorList>
    </citation>
    <scope>NUCLEOTIDE SEQUENCE</scope>
    <source>
        <strain evidence="1">CBHHK067</strain>
    </source>
</reference>
<protein>
    <submittedName>
        <fullName evidence="1">Uncharacterized protein</fullName>
    </submittedName>
</protein>
<proteinExistence type="predicted"/>
<evidence type="ECO:0000313" key="1">
    <source>
        <dbReference type="EMBL" id="KAJ7706705.1"/>
    </source>
</evidence>
<feature type="non-terminal residue" evidence="1">
    <location>
        <position position="118"/>
    </location>
</feature>
<comment type="caution">
    <text evidence="1">The sequence shown here is derived from an EMBL/GenBank/DDBJ whole genome shotgun (WGS) entry which is preliminary data.</text>
</comment>
<sequence length="118" mass="12821">VFGNIIQGQPIAGIIYIVQESTQLLQGFITEIDFTTGHFFINGDIEAVLNDPLGQYGPVYTDFPLWTVDAQNPSVTASTGFPLCIPRNSTDADCPLKNRPVDGDGFYLTALQVQTSPI</sequence>
<gene>
    <name evidence="1" type="ORF">B0H17DRAFT_1001140</name>
</gene>
<organism evidence="1 2">
    <name type="scientific">Mycena rosella</name>
    <name type="common">Pink bonnet</name>
    <name type="synonym">Agaricus rosellus</name>
    <dbReference type="NCBI Taxonomy" id="1033263"/>
    <lineage>
        <taxon>Eukaryota</taxon>
        <taxon>Fungi</taxon>
        <taxon>Dikarya</taxon>
        <taxon>Basidiomycota</taxon>
        <taxon>Agaricomycotina</taxon>
        <taxon>Agaricomycetes</taxon>
        <taxon>Agaricomycetidae</taxon>
        <taxon>Agaricales</taxon>
        <taxon>Marasmiineae</taxon>
        <taxon>Mycenaceae</taxon>
        <taxon>Mycena</taxon>
    </lineage>
</organism>
<dbReference type="Proteomes" id="UP001221757">
    <property type="component" value="Unassembled WGS sequence"/>
</dbReference>
<evidence type="ECO:0000313" key="2">
    <source>
        <dbReference type="Proteomes" id="UP001221757"/>
    </source>
</evidence>